<name>A0A365Y1E0_9BACT</name>
<dbReference type="EMBL" id="QFFJ01000001">
    <property type="protein sequence ID" value="RBL91734.1"/>
    <property type="molecule type" value="Genomic_DNA"/>
</dbReference>
<dbReference type="RefSeq" id="WP_113614334.1">
    <property type="nucleotide sequence ID" value="NZ_QFFJ01000001.1"/>
</dbReference>
<proteinExistence type="predicted"/>
<comment type="caution">
    <text evidence="1">The sequence shown here is derived from an EMBL/GenBank/DDBJ whole genome shotgun (WGS) entry which is preliminary data.</text>
</comment>
<sequence length="193" mass="22327">MKFLYTARGKYGPLNDENNTWSRYIQWSRLPQLKELVSLDTGLNEILIDRSRDEEVYRKYLLTDDCHIIDFFTSQVYVMEYMAGVGDFNMLAIVIGPSENCALVQPPGYEFMGYELLDQYYDTSALTNCGGFDETFLPAELNSVGLIDDYHKAYDIRQRLLENNPYEDHADTNVIAVWRHQRNFPAGSCTTDL</sequence>
<gene>
    <name evidence="1" type="ORF">DF182_03760</name>
</gene>
<evidence type="ECO:0000313" key="2">
    <source>
        <dbReference type="Proteomes" id="UP000253410"/>
    </source>
</evidence>
<reference evidence="1 2" key="1">
    <citation type="submission" date="2018-05" db="EMBL/GenBank/DDBJ databases">
        <title>Chitinophaga sp. K3CV102501T nov., isolated from isolated from a monsoon evergreen broad-leaved forest soil.</title>
        <authorList>
            <person name="Lv Y."/>
        </authorList>
    </citation>
    <scope>NUCLEOTIDE SEQUENCE [LARGE SCALE GENOMIC DNA]</scope>
    <source>
        <strain evidence="1 2">GDMCC 1.1325</strain>
    </source>
</reference>
<dbReference type="OrthoDB" id="571704at2"/>
<accession>A0A365Y1E0</accession>
<organism evidence="1 2">
    <name type="scientific">Chitinophaga flava</name>
    <dbReference type="NCBI Taxonomy" id="2259036"/>
    <lineage>
        <taxon>Bacteria</taxon>
        <taxon>Pseudomonadati</taxon>
        <taxon>Bacteroidota</taxon>
        <taxon>Chitinophagia</taxon>
        <taxon>Chitinophagales</taxon>
        <taxon>Chitinophagaceae</taxon>
        <taxon>Chitinophaga</taxon>
    </lineage>
</organism>
<dbReference type="Proteomes" id="UP000253410">
    <property type="component" value="Unassembled WGS sequence"/>
</dbReference>
<evidence type="ECO:0000313" key="1">
    <source>
        <dbReference type="EMBL" id="RBL91734.1"/>
    </source>
</evidence>
<dbReference type="AlphaFoldDB" id="A0A365Y1E0"/>
<protein>
    <submittedName>
        <fullName evidence="1">Uncharacterized protein</fullName>
    </submittedName>
</protein>
<keyword evidence="2" id="KW-1185">Reference proteome</keyword>